<comment type="caution">
    <text evidence="4">The sequence shown here is derived from an EMBL/GenBank/DDBJ whole genome shotgun (WGS) entry which is preliminary data.</text>
</comment>
<feature type="transmembrane region" description="Helical" evidence="2">
    <location>
        <begin position="488"/>
        <end position="508"/>
    </location>
</feature>
<protein>
    <recommendedName>
        <fullName evidence="3">Tyrosine-protein kinase G-rich domain-containing protein</fullName>
    </recommendedName>
</protein>
<feature type="transmembrane region" description="Helical" evidence="2">
    <location>
        <begin position="20"/>
        <end position="40"/>
    </location>
</feature>
<keyword evidence="1" id="KW-0175">Coiled coil</keyword>
<reference evidence="4 5" key="1">
    <citation type="submission" date="2018-11" db="EMBL/GenBank/DDBJ databases">
        <title>Genome sequencing of Lautropia sp. KCOM 2505 (= ChDC F240).</title>
        <authorList>
            <person name="Kook J.-K."/>
            <person name="Park S.-N."/>
            <person name="Lim Y.K."/>
        </authorList>
    </citation>
    <scope>NUCLEOTIDE SEQUENCE [LARGE SCALE GENOMIC DNA]</scope>
    <source>
        <strain evidence="4 5">KCOM 2505</strain>
    </source>
</reference>
<dbReference type="GO" id="GO:0004713">
    <property type="term" value="F:protein tyrosine kinase activity"/>
    <property type="evidence" value="ECO:0007669"/>
    <property type="project" value="TreeGrafter"/>
</dbReference>
<gene>
    <name evidence="4" type="ORF">EHV23_10890</name>
</gene>
<evidence type="ECO:0000259" key="3">
    <source>
        <dbReference type="Pfam" id="PF13807"/>
    </source>
</evidence>
<dbReference type="RefSeq" id="WP_125096096.1">
    <property type="nucleotide sequence ID" value="NZ_RRUE01000002.1"/>
</dbReference>
<dbReference type="NCBIfam" id="TIGR03007">
    <property type="entry name" value="pepcterm_ChnLen"/>
    <property type="match status" value="1"/>
</dbReference>
<sequence>MLDFLKSYKTYLSGLWKYRVSGLVATLICGVLGIILTVVLPGNYEATARAYVDTKSILQPLMQGMTVQPDVQGQIQMMARTLVSRPNLEAIVQATGLDREVKTQKDREALLQTLEKNIKFKPAGGTNFYSLEYRNPDQQTALKVVNLLLETFVKAARTGKTSDTQHAVDFIDQEITKAKETLLKTETALKEFKIQHIEVMPNLAQDYVARSADIQRELQTARLEYRQAVNSRSAIRARLEAIPEYVPAGGSQTDGGGSETERRLEAARKKLDDLLVRYTDAHPDVINTRSTIRDLERELVRESNRPADPRPGRGKVPNRLYQEMSIAMAEADAKVASLAARVSEAEAQSKRAREIALAIPKVEAEYIQLNRDYDSNKQNYEKLLQRRDAARLAGSIEENTGSREFRVVDPPRVSPKPVSPNRPLLLVGTLVVSIILGLAVALVRELANPAYYEPNALKAATNVPLFGAITRYRDDATLRADRRKSMRFISVCALYTTVIVLLILFYVIDGGQLSEQPPVTSATQSQQVNS</sequence>
<feature type="domain" description="Tyrosine-protein kinase G-rich" evidence="3">
    <location>
        <begin position="362"/>
        <end position="445"/>
    </location>
</feature>
<evidence type="ECO:0000313" key="5">
    <source>
        <dbReference type="Proteomes" id="UP000270261"/>
    </source>
</evidence>
<feature type="coiled-coil region" evidence="1">
    <location>
        <begin position="257"/>
        <end position="386"/>
    </location>
</feature>
<proteinExistence type="predicted"/>
<dbReference type="PANTHER" id="PTHR32309:SF13">
    <property type="entry name" value="FERRIC ENTEROBACTIN TRANSPORT PROTEIN FEPE"/>
    <property type="match status" value="1"/>
</dbReference>
<evidence type="ECO:0000256" key="2">
    <source>
        <dbReference type="SAM" id="Phobius"/>
    </source>
</evidence>
<dbReference type="InterPro" id="IPR032807">
    <property type="entry name" value="GNVR"/>
</dbReference>
<dbReference type="InterPro" id="IPR014345">
    <property type="entry name" value="XrtA_polysacc_chain"/>
</dbReference>
<accession>A0A3R8LQD8</accession>
<keyword evidence="2" id="KW-0812">Transmembrane</keyword>
<keyword evidence="2" id="KW-0472">Membrane</keyword>
<dbReference type="Proteomes" id="UP000270261">
    <property type="component" value="Unassembled WGS sequence"/>
</dbReference>
<keyword evidence="2" id="KW-1133">Transmembrane helix</keyword>
<dbReference type="PANTHER" id="PTHR32309">
    <property type="entry name" value="TYROSINE-PROTEIN KINASE"/>
    <property type="match status" value="1"/>
</dbReference>
<dbReference type="EMBL" id="RRUE01000002">
    <property type="protein sequence ID" value="RRN43896.1"/>
    <property type="molecule type" value="Genomic_DNA"/>
</dbReference>
<evidence type="ECO:0000313" key="4">
    <source>
        <dbReference type="EMBL" id="RRN43896.1"/>
    </source>
</evidence>
<evidence type="ECO:0000256" key="1">
    <source>
        <dbReference type="SAM" id="Coils"/>
    </source>
</evidence>
<name>A0A3R8LQD8_9BURK</name>
<keyword evidence="5" id="KW-1185">Reference proteome</keyword>
<feature type="transmembrane region" description="Helical" evidence="2">
    <location>
        <begin position="424"/>
        <end position="443"/>
    </location>
</feature>
<dbReference type="GO" id="GO:0005886">
    <property type="term" value="C:plasma membrane"/>
    <property type="evidence" value="ECO:0007669"/>
    <property type="project" value="TreeGrafter"/>
</dbReference>
<dbReference type="OrthoDB" id="9795292at2"/>
<dbReference type="AlphaFoldDB" id="A0A3R8LQD8"/>
<dbReference type="Pfam" id="PF13807">
    <property type="entry name" value="GNVR"/>
    <property type="match status" value="1"/>
</dbReference>
<organism evidence="4 5">
    <name type="scientific">Lautropia dentalis</name>
    <dbReference type="NCBI Taxonomy" id="2490857"/>
    <lineage>
        <taxon>Bacteria</taxon>
        <taxon>Pseudomonadati</taxon>
        <taxon>Pseudomonadota</taxon>
        <taxon>Betaproteobacteria</taxon>
        <taxon>Burkholderiales</taxon>
        <taxon>Burkholderiaceae</taxon>
        <taxon>Lautropia</taxon>
    </lineage>
</organism>
<dbReference type="InterPro" id="IPR050445">
    <property type="entry name" value="Bact_polysacc_biosynth/exp"/>
</dbReference>